<sequence length="82" mass="9405">MMKYFYVVLATVFGLSFVWSVAAARERAVETPATKSRQVEKRLHPACKTDQHEKTGSKRPRNTCRKADAEKSTGAYRRPDWT</sequence>
<proteinExistence type="predicted"/>
<accession>A0A7L5BLE9</accession>
<name>A0A7L5BLE9_9HYPH</name>
<evidence type="ECO:0000313" key="4">
    <source>
        <dbReference type="Proteomes" id="UP000464865"/>
    </source>
</evidence>
<dbReference type="AlphaFoldDB" id="A0A7L5BLE9"/>
<feature type="chain" id="PRO_5029721258" description="Secreted protein" evidence="2">
    <location>
        <begin position="24"/>
        <end position="82"/>
    </location>
</feature>
<feature type="region of interest" description="Disordered" evidence="1">
    <location>
        <begin position="28"/>
        <end position="82"/>
    </location>
</feature>
<evidence type="ECO:0000256" key="1">
    <source>
        <dbReference type="SAM" id="MobiDB-lite"/>
    </source>
</evidence>
<feature type="compositionally biased region" description="Basic and acidic residues" evidence="1">
    <location>
        <begin position="65"/>
        <end position="82"/>
    </location>
</feature>
<dbReference type="RefSeq" id="WP_082185903.1">
    <property type="nucleotide sequence ID" value="NZ_CP048635.1"/>
</dbReference>
<feature type="compositionally biased region" description="Basic and acidic residues" evidence="1">
    <location>
        <begin position="37"/>
        <end position="56"/>
    </location>
</feature>
<dbReference type="KEGG" id="roy:G3A56_17265"/>
<organism evidence="3 4">
    <name type="scientific">Rhizobium oryzihabitans</name>
    <dbReference type="NCBI Taxonomy" id="2267833"/>
    <lineage>
        <taxon>Bacteria</taxon>
        <taxon>Pseudomonadati</taxon>
        <taxon>Pseudomonadota</taxon>
        <taxon>Alphaproteobacteria</taxon>
        <taxon>Hyphomicrobiales</taxon>
        <taxon>Rhizobiaceae</taxon>
        <taxon>Rhizobium/Agrobacterium group</taxon>
        <taxon>Rhizobium</taxon>
    </lineage>
</organism>
<reference evidence="3 4" key="1">
    <citation type="submission" date="2020-02" db="EMBL/GenBank/DDBJ databases">
        <title>Plant-Promoting Endophytic Bacterium Rhizobium oryzihabitans sp. nov., Isolated from the Root of Rice.</title>
        <authorList>
            <person name="zhao J."/>
            <person name="Zhang G."/>
        </authorList>
    </citation>
    <scope>NUCLEOTIDE SEQUENCE [LARGE SCALE GENOMIC DNA]</scope>
    <source>
        <strain evidence="3 4">M15</strain>
    </source>
</reference>
<dbReference type="Proteomes" id="UP000464865">
    <property type="component" value="Chromosome M15-12"/>
</dbReference>
<keyword evidence="4" id="KW-1185">Reference proteome</keyword>
<evidence type="ECO:0008006" key="5">
    <source>
        <dbReference type="Google" id="ProtNLM"/>
    </source>
</evidence>
<feature type="signal peptide" evidence="2">
    <location>
        <begin position="1"/>
        <end position="23"/>
    </location>
</feature>
<evidence type="ECO:0000256" key="2">
    <source>
        <dbReference type="SAM" id="SignalP"/>
    </source>
</evidence>
<evidence type="ECO:0000313" key="3">
    <source>
        <dbReference type="EMBL" id="QIB39707.1"/>
    </source>
</evidence>
<keyword evidence="2" id="KW-0732">Signal</keyword>
<gene>
    <name evidence="3" type="ORF">G3A56_17265</name>
</gene>
<protein>
    <recommendedName>
        <fullName evidence="5">Secreted protein</fullName>
    </recommendedName>
</protein>
<dbReference type="EMBL" id="CP048635">
    <property type="protein sequence ID" value="QIB39707.1"/>
    <property type="molecule type" value="Genomic_DNA"/>
</dbReference>